<reference evidence="1" key="1">
    <citation type="submission" date="2021-01" db="EMBL/GenBank/DDBJ databases">
        <authorList>
            <person name="Corre E."/>
            <person name="Pelletier E."/>
            <person name="Niang G."/>
            <person name="Scheremetjew M."/>
            <person name="Finn R."/>
            <person name="Kale V."/>
            <person name="Holt S."/>
            <person name="Cochrane G."/>
            <person name="Meng A."/>
            <person name="Brown T."/>
            <person name="Cohen L."/>
        </authorList>
    </citation>
    <scope>NUCLEOTIDE SEQUENCE</scope>
    <source>
        <strain evidence="1">CCAP 955/1</strain>
    </source>
</reference>
<dbReference type="EMBL" id="HBIC01038028">
    <property type="protein sequence ID" value="CAE0290622.1"/>
    <property type="molecule type" value="Transcribed_RNA"/>
</dbReference>
<accession>A0A7S3MBG2</accession>
<dbReference type="AlphaFoldDB" id="A0A7S3MBG2"/>
<organism evidence="1">
    <name type="scientific">Spumella elongata</name>
    <dbReference type="NCBI Taxonomy" id="89044"/>
    <lineage>
        <taxon>Eukaryota</taxon>
        <taxon>Sar</taxon>
        <taxon>Stramenopiles</taxon>
        <taxon>Ochrophyta</taxon>
        <taxon>Chrysophyceae</taxon>
        <taxon>Chromulinales</taxon>
        <taxon>Chromulinaceae</taxon>
        <taxon>Spumella</taxon>
    </lineage>
</organism>
<evidence type="ECO:0000313" key="1">
    <source>
        <dbReference type="EMBL" id="CAE0290622.1"/>
    </source>
</evidence>
<protein>
    <submittedName>
        <fullName evidence="1">Uncharacterized protein</fullName>
    </submittedName>
</protein>
<proteinExistence type="predicted"/>
<gene>
    <name evidence="1" type="ORF">SELO1098_LOCUS19467</name>
</gene>
<name>A0A7S3MBG2_9STRA</name>
<sequence>MVLHNPCPEHCGVLLRSESSVPSTPDPESWMFVDSTASGTIVNVVAQVVLSHALPSKPGRHKQCPWKGSHEPIFEQGTSGIFLTLFSTGGENHDFPKGQYLYSHPSP</sequence>